<comment type="caution">
    <text evidence="3">The sequence shown here is derived from an EMBL/GenBank/DDBJ whole genome shotgun (WGS) entry which is preliminary data.</text>
</comment>
<dbReference type="Gene3D" id="3.30.200.20">
    <property type="entry name" value="Phosphorylase Kinase, domain 1"/>
    <property type="match status" value="1"/>
</dbReference>
<protein>
    <recommendedName>
        <fullName evidence="2">Aminoglycoside phosphotransferase domain-containing protein</fullName>
    </recommendedName>
</protein>
<dbReference type="Gene3D" id="3.90.1200.10">
    <property type="match status" value="1"/>
</dbReference>
<dbReference type="PANTHER" id="PTHR21064:SF6">
    <property type="entry name" value="AMINOGLYCOSIDE PHOSPHOTRANSFERASE DOMAIN-CONTAINING PROTEIN"/>
    <property type="match status" value="1"/>
</dbReference>
<gene>
    <name evidence="3" type="primary">txxe 2218</name>
    <name evidence="3" type="ORF">TXXE_11235</name>
</gene>
<evidence type="ECO:0000313" key="4">
    <source>
        <dbReference type="Proteomes" id="UP000681526"/>
    </source>
</evidence>
<sequence>MEGKAMLPVSYSTFRERDLGEYISRNYDIGKVMRCVFMHRGMNDSYLVETLTRKYIYRVYRSGWRDSLCDVSFEIDLLRFLHANGVSVSIPVATTGNEYVNELSAPEGRRFGVLFTLAEGSALDLNAEDICFKYGKEAAQIHAGSATFQTRHSRPHLDLEYLVDQPLQVIRACMVHRPDDYQLVFRVGTKLKEAIDRVGGLDWGICHGDLHGYNAHMLGDHITHFDFDLCGFGWRAYILAVFRFALEQRFQSCVDGEQQVAMKWNAFLAGYQSVRKVQANDMTAVPFFAGVRRLWLMSLSLKFFKDLDITGSIDAEDKYFEDELEAFREMDQTLF</sequence>
<dbReference type="InterPro" id="IPR050249">
    <property type="entry name" value="Pseudomonas-type_ThrB"/>
</dbReference>
<dbReference type="SUPFAM" id="SSF56112">
    <property type="entry name" value="Protein kinase-like (PK-like)"/>
    <property type="match status" value="1"/>
</dbReference>
<evidence type="ECO:0000259" key="2">
    <source>
        <dbReference type="Pfam" id="PF01636"/>
    </source>
</evidence>
<name>A0ABM8V4Z5_THEXY</name>
<evidence type="ECO:0000313" key="3">
    <source>
        <dbReference type="EMBL" id="CAG5087811.1"/>
    </source>
</evidence>
<organism evidence="3 4">
    <name type="scientific">Thermobacillus xylanilyticus</name>
    <dbReference type="NCBI Taxonomy" id="76633"/>
    <lineage>
        <taxon>Bacteria</taxon>
        <taxon>Bacillati</taxon>
        <taxon>Bacillota</taxon>
        <taxon>Bacilli</taxon>
        <taxon>Bacillales</taxon>
        <taxon>Paenibacillaceae</taxon>
        <taxon>Thermobacillus</taxon>
    </lineage>
</organism>
<feature type="domain" description="Aminoglycoside phosphotransferase" evidence="2">
    <location>
        <begin position="43"/>
        <end position="274"/>
    </location>
</feature>
<dbReference type="Proteomes" id="UP000681526">
    <property type="component" value="Unassembled WGS sequence"/>
</dbReference>
<keyword evidence="4" id="KW-1185">Reference proteome</keyword>
<dbReference type="PANTHER" id="PTHR21064">
    <property type="entry name" value="AMINOGLYCOSIDE PHOSPHOTRANSFERASE DOMAIN-CONTAINING PROTEIN-RELATED"/>
    <property type="match status" value="1"/>
</dbReference>
<reference evidence="3 4" key="1">
    <citation type="submission" date="2021-04" db="EMBL/GenBank/DDBJ databases">
        <authorList>
            <person name="Rakotoarivonina H."/>
        </authorList>
    </citation>
    <scope>NUCLEOTIDE SEQUENCE [LARGE SCALE GENOMIC DNA]</scope>
    <source>
        <strain evidence="3 4">XE</strain>
    </source>
</reference>
<proteinExistence type="inferred from homology"/>
<dbReference type="EMBL" id="CAJRAY010000050">
    <property type="protein sequence ID" value="CAG5087811.1"/>
    <property type="molecule type" value="Genomic_DNA"/>
</dbReference>
<dbReference type="RefSeq" id="WP_213484693.1">
    <property type="nucleotide sequence ID" value="NZ_CAJRAY010000050.1"/>
</dbReference>
<dbReference type="InterPro" id="IPR011009">
    <property type="entry name" value="Kinase-like_dom_sf"/>
</dbReference>
<evidence type="ECO:0000256" key="1">
    <source>
        <dbReference type="ARBA" id="ARBA00038240"/>
    </source>
</evidence>
<dbReference type="InterPro" id="IPR002575">
    <property type="entry name" value="Aminoglycoside_PTrfase"/>
</dbReference>
<dbReference type="Pfam" id="PF01636">
    <property type="entry name" value="APH"/>
    <property type="match status" value="1"/>
</dbReference>
<accession>A0ABM8V4Z5</accession>
<comment type="similarity">
    <text evidence="1">Belongs to the pseudomonas-type ThrB family.</text>
</comment>